<dbReference type="Pfam" id="PF05617">
    <property type="entry name" value="Prolamin_like"/>
    <property type="match status" value="1"/>
</dbReference>
<evidence type="ECO:0000256" key="1">
    <source>
        <dbReference type="ARBA" id="ARBA00004541"/>
    </source>
</evidence>
<evidence type="ECO:0000256" key="5">
    <source>
        <dbReference type="ARBA" id="ARBA00023279"/>
    </source>
</evidence>
<gene>
    <name evidence="11" type="ORF">L1049_026953</name>
</gene>
<feature type="chain" id="PRO_5043011361" description="Prolamin-like domain-containing protein" evidence="9">
    <location>
        <begin position="26"/>
        <end position="142"/>
    </location>
</feature>
<feature type="signal peptide" evidence="9">
    <location>
        <begin position="1"/>
        <end position="25"/>
    </location>
</feature>
<evidence type="ECO:0000313" key="11">
    <source>
        <dbReference type="EMBL" id="KAK9271363.1"/>
    </source>
</evidence>
<keyword evidence="3" id="KW-0964">Secreted</keyword>
<evidence type="ECO:0000256" key="6">
    <source>
        <dbReference type="ARBA" id="ARBA00023329"/>
    </source>
</evidence>
<organism evidence="11 12">
    <name type="scientific">Liquidambar formosana</name>
    <name type="common">Formosan gum</name>
    <dbReference type="NCBI Taxonomy" id="63359"/>
    <lineage>
        <taxon>Eukaryota</taxon>
        <taxon>Viridiplantae</taxon>
        <taxon>Streptophyta</taxon>
        <taxon>Embryophyta</taxon>
        <taxon>Tracheophyta</taxon>
        <taxon>Spermatophyta</taxon>
        <taxon>Magnoliopsida</taxon>
        <taxon>eudicotyledons</taxon>
        <taxon>Gunneridae</taxon>
        <taxon>Pentapetalae</taxon>
        <taxon>Saxifragales</taxon>
        <taxon>Altingiaceae</taxon>
        <taxon>Liquidambar</taxon>
    </lineage>
</organism>
<dbReference type="GO" id="GO:0080155">
    <property type="term" value="P:regulation of double fertilization forming a zygote and endosperm"/>
    <property type="evidence" value="ECO:0007669"/>
    <property type="project" value="UniProtKB-ARBA"/>
</dbReference>
<evidence type="ECO:0000256" key="4">
    <source>
        <dbReference type="ARBA" id="ARBA00022729"/>
    </source>
</evidence>
<name>A0AAP0R8G1_LIQFO</name>
<keyword evidence="12" id="KW-1185">Reference proteome</keyword>
<dbReference type="PANTHER" id="PTHR35293">
    <property type="entry name" value="EGG CELL-SECRETED PROTEIN 1.5"/>
    <property type="match status" value="1"/>
</dbReference>
<keyword evidence="6" id="KW-0968">Cytoplasmic vesicle</keyword>
<comment type="caution">
    <text evidence="11">The sequence shown here is derived from an EMBL/GenBank/DDBJ whole genome shotgun (WGS) entry which is preliminary data.</text>
</comment>
<accession>A0AAP0R8G1</accession>
<evidence type="ECO:0000256" key="8">
    <source>
        <dbReference type="ARBA" id="ARBA00034484"/>
    </source>
</evidence>
<reference evidence="11 12" key="1">
    <citation type="journal article" date="2024" name="Plant J.">
        <title>Genome sequences and population genomics reveal climatic adaptation and genomic divergence between two closely related sweetgum species.</title>
        <authorList>
            <person name="Xu W.Q."/>
            <person name="Ren C.Q."/>
            <person name="Zhang X.Y."/>
            <person name="Comes H.P."/>
            <person name="Liu X.H."/>
            <person name="Li Y.G."/>
            <person name="Kettle C.J."/>
            <person name="Jalonen R."/>
            <person name="Gaisberger H."/>
            <person name="Ma Y.Z."/>
            <person name="Qiu Y.X."/>
        </authorList>
    </citation>
    <scope>NUCLEOTIDE SEQUENCE [LARGE SCALE GENOMIC DNA]</scope>
    <source>
        <strain evidence="11">Hangzhou</strain>
    </source>
</reference>
<keyword evidence="5" id="KW-0278">Fertilization</keyword>
<dbReference type="GO" id="GO:0031410">
    <property type="term" value="C:cytoplasmic vesicle"/>
    <property type="evidence" value="ECO:0007669"/>
    <property type="project" value="UniProtKB-SubCell"/>
</dbReference>
<evidence type="ECO:0000256" key="9">
    <source>
        <dbReference type="SAM" id="SignalP"/>
    </source>
</evidence>
<comment type="function">
    <text evidence="7">Involved in the regulation of gamete interactions during the double fertilization and to prevent multiple-pollen tube attraction; mediates the redistribution of the gamete fusogen HAP2/GCS1 to the cell surface after secretion upon sperm arrival.</text>
</comment>
<evidence type="ECO:0000256" key="3">
    <source>
        <dbReference type="ARBA" id="ARBA00022525"/>
    </source>
</evidence>
<comment type="subcellular location">
    <subcellularLocation>
        <location evidence="1">Cytoplasmic vesicle</location>
    </subcellularLocation>
    <subcellularLocation>
        <location evidence="2">Secreted</location>
    </subcellularLocation>
</comment>
<sequence>MALTVKLFLVAVLVAWTMESSMTTAARPLDPNYSTLAARLQWDDSSKCWDSLLELQACSSEVILFFLNGETYLGPGCCQAIRTIEHQCWPSMLGSLGFTSEEGDILEGYCDAAASFPPPPPPSPKFFMESTEVIPPKGLAPQ</sequence>
<dbReference type="AlphaFoldDB" id="A0AAP0R8G1"/>
<dbReference type="GO" id="GO:0005576">
    <property type="term" value="C:extracellular region"/>
    <property type="evidence" value="ECO:0007669"/>
    <property type="project" value="UniProtKB-SubCell"/>
</dbReference>
<dbReference type="GO" id="GO:2000008">
    <property type="term" value="P:regulation of protein localization to cell surface"/>
    <property type="evidence" value="ECO:0007669"/>
    <property type="project" value="UniProtKB-ARBA"/>
</dbReference>
<dbReference type="PANTHER" id="PTHR35293:SF1">
    <property type="entry name" value="EGG CELL-SECRETED PROTEIN 1.5"/>
    <property type="match status" value="1"/>
</dbReference>
<dbReference type="InterPro" id="IPR008502">
    <property type="entry name" value="Prolamin-like"/>
</dbReference>
<comment type="similarity">
    <text evidence="8">Belongs to the plant egg cell-secreted peptide family.</text>
</comment>
<evidence type="ECO:0000259" key="10">
    <source>
        <dbReference type="Pfam" id="PF05617"/>
    </source>
</evidence>
<dbReference type="EMBL" id="JBBPBK010000014">
    <property type="protein sequence ID" value="KAK9271363.1"/>
    <property type="molecule type" value="Genomic_DNA"/>
</dbReference>
<keyword evidence="4 9" id="KW-0732">Signal</keyword>
<evidence type="ECO:0000313" key="12">
    <source>
        <dbReference type="Proteomes" id="UP001415857"/>
    </source>
</evidence>
<proteinExistence type="inferred from homology"/>
<feature type="domain" description="Prolamin-like" evidence="10">
    <location>
        <begin position="47"/>
        <end position="111"/>
    </location>
</feature>
<dbReference type="GO" id="GO:0009567">
    <property type="term" value="P:double fertilization forming a zygote and endosperm"/>
    <property type="evidence" value="ECO:0007669"/>
    <property type="project" value="InterPro"/>
</dbReference>
<evidence type="ECO:0000256" key="2">
    <source>
        <dbReference type="ARBA" id="ARBA00004613"/>
    </source>
</evidence>
<evidence type="ECO:0000256" key="7">
    <source>
        <dbReference type="ARBA" id="ARBA00034457"/>
    </source>
</evidence>
<dbReference type="InterPro" id="IPR044711">
    <property type="entry name" value="EC11-15"/>
</dbReference>
<dbReference type="Proteomes" id="UP001415857">
    <property type="component" value="Unassembled WGS sequence"/>
</dbReference>
<protein>
    <recommendedName>
        <fullName evidence="10">Prolamin-like domain-containing protein</fullName>
    </recommendedName>
</protein>